<dbReference type="RefSeq" id="WP_110963832.1">
    <property type="nucleotide sequence ID" value="NZ_CP029693.1"/>
</dbReference>
<dbReference type="OrthoDB" id="9777711at2"/>
<dbReference type="InterPro" id="IPR029045">
    <property type="entry name" value="ClpP/crotonase-like_dom_sf"/>
</dbReference>
<dbReference type="EMBL" id="CP029693">
    <property type="protein sequence ID" value="AWY40073.1"/>
    <property type="molecule type" value="Genomic_DNA"/>
</dbReference>
<reference evidence="2 3" key="1">
    <citation type="submission" date="2018-05" db="EMBL/GenBank/DDBJ databases">
        <title>Whole genome sequence of Pseudomonas putida JBC17.</title>
        <authorList>
            <person name="Lee Y.H."/>
            <person name="David K."/>
        </authorList>
    </citation>
    <scope>NUCLEOTIDE SEQUENCE [LARGE SCALE GENOMIC DNA]</scope>
    <source>
        <strain evidence="2 3">JBC17</strain>
    </source>
</reference>
<dbReference type="PANTHER" id="PTHR43459">
    <property type="entry name" value="ENOYL-COA HYDRATASE"/>
    <property type="match status" value="1"/>
</dbReference>
<evidence type="ECO:0000313" key="3">
    <source>
        <dbReference type="Proteomes" id="UP000250299"/>
    </source>
</evidence>
<dbReference type="PANTHER" id="PTHR43459:SF1">
    <property type="entry name" value="EG:BACN32G11.4 PROTEIN"/>
    <property type="match status" value="1"/>
</dbReference>
<gene>
    <name evidence="2" type="ORF">DKY63_09235</name>
</gene>
<dbReference type="Proteomes" id="UP000250299">
    <property type="component" value="Chromosome"/>
</dbReference>
<dbReference type="Gene3D" id="3.90.226.10">
    <property type="entry name" value="2-enoyl-CoA Hydratase, Chain A, domain 1"/>
    <property type="match status" value="1"/>
</dbReference>
<dbReference type="Pfam" id="PF00378">
    <property type="entry name" value="ECH_1"/>
    <property type="match status" value="1"/>
</dbReference>
<dbReference type="SUPFAM" id="SSF52096">
    <property type="entry name" value="ClpP/crotonase"/>
    <property type="match status" value="1"/>
</dbReference>
<organism evidence="2 3">
    <name type="scientific">Pseudomonas putida</name>
    <name type="common">Arthrobacter siderocapsulatus</name>
    <dbReference type="NCBI Taxonomy" id="303"/>
    <lineage>
        <taxon>Bacteria</taxon>
        <taxon>Pseudomonadati</taxon>
        <taxon>Pseudomonadota</taxon>
        <taxon>Gammaproteobacteria</taxon>
        <taxon>Pseudomonadales</taxon>
        <taxon>Pseudomonadaceae</taxon>
        <taxon>Pseudomonas</taxon>
    </lineage>
</organism>
<comment type="similarity">
    <text evidence="1">Belongs to the enoyl-CoA hydratase/isomerase family.</text>
</comment>
<dbReference type="CDD" id="cd06558">
    <property type="entry name" value="crotonase-like"/>
    <property type="match status" value="1"/>
</dbReference>
<dbReference type="InterPro" id="IPR014748">
    <property type="entry name" value="Enoyl-CoA_hydra_C"/>
</dbReference>
<evidence type="ECO:0000256" key="1">
    <source>
        <dbReference type="ARBA" id="ARBA00005254"/>
    </source>
</evidence>
<sequence length="259" mass="27256">MNDLVLLERHGTVAVVTLNNAKTRNALSRDLLTVLADCLEALNEDVECRAIVINGANGHFCSGGDVSGMSAERPLPVGRGRMVLGHRVVKAMVSGNKPVIAAVQGYAAGAGFSLAAAADYVVAAPSAKFVSSFAKVGLVPDLGLLWSLPQRIGVAQARRLFYSAAVVEAEEGLKLGIIDTLVSEDDDLLPTAVSLAQSFTAHAPLSVALVRSALSRGMGTLDEALGYEMDNQAALYLTQDHREAVEAFMGKRPPNFRGV</sequence>
<dbReference type="InterPro" id="IPR001753">
    <property type="entry name" value="Enoyl-CoA_hydra/iso"/>
</dbReference>
<dbReference type="AlphaFoldDB" id="A0A2Z4RG93"/>
<keyword evidence="2" id="KW-0413">Isomerase</keyword>
<dbReference type="Gene3D" id="1.10.12.10">
    <property type="entry name" value="Lyase 2-enoyl-coa Hydratase, Chain A, domain 2"/>
    <property type="match status" value="1"/>
</dbReference>
<proteinExistence type="inferred from homology"/>
<evidence type="ECO:0000313" key="2">
    <source>
        <dbReference type="EMBL" id="AWY40073.1"/>
    </source>
</evidence>
<protein>
    <submittedName>
        <fullName evidence="2">Enoyl-CoA hydratase/isomerase family protein</fullName>
    </submittedName>
</protein>
<accession>A0A2Z4RG93</accession>
<dbReference type="GO" id="GO:0016853">
    <property type="term" value="F:isomerase activity"/>
    <property type="evidence" value="ECO:0007669"/>
    <property type="project" value="UniProtKB-KW"/>
</dbReference>
<name>A0A2Z4RG93_PSEPU</name>